<reference evidence="5 6" key="2">
    <citation type="submission" date="2015-05" db="EMBL/GenBank/DDBJ databases">
        <authorList>
            <person name="Morales-Cruz A."/>
            <person name="Amrine K.C."/>
            <person name="Cantu D."/>
        </authorList>
    </citation>
    <scope>NUCLEOTIDE SEQUENCE [LARGE SCALE GENOMIC DNA]</scope>
    <source>
        <strain evidence="5">DA912</strain>
    </source>
</reference>
<feature type="domain" description="Xylanolytic transcriptional activator regulatory" evidence="4">
    <location>
        <begin position="163"/>
        <end position="245"/>
    </location>
</feature>
<organism evidence="5 6">
    <name type="scientific">Diaporthe ampelina</name>
    <dbReference type="NCBI Taxonomy" id="1214573"/>
    <lineage>
        <taxon>Eukaryota</taxon>
        <taxon>Fungi</taxon>
        <taxon>Dikarya</taxon>
        <taxon>Ascomycota</taxon>
        <taxon>Pezizomycotina</taxon>
        <taxon>Sordariomycetes</taxon>
        <taxon>Sordariomycetidae</taxon>
        <taxon>Diaporthales</taxon>
        <taxon>Diaporthaceae</taxon>
        <taxon>Diaporthe</taxon>
    </lineage>
</organism>
<feature type="region of interest" description="Disordered" evidence="3">
    <location>
        <begin position="241"/>
        <end position="260"/>
    </location>
</feature>
<comment type="subcellular location">
    <subcellularLocation>
        <location evidence="1">Nucleus</location>
    </subcellularLocation>
</comment>
<dbReference type="InterPro" id="IPR007219">
    <property type="entry name" value="XnlR_reg_dom"/>
</dbReference>
<dbReference type="CDD" id="cd12148">
    <property type="entry name" value="fungal_TF_MHR"/>
    <property type="match status" value="1"/>
</dbReference>
<protein>
    <submittedName>
        <fullName evidence="5">Putative fungal specific transcription factor domain-containing protein</fullName>
    </submittedName>
</protein>
<dbReference type="SMART" id="SM00906">
    <property type="entry name" value="Fungal_trans"/>
    <property type="match status" value="1"/>
</dbReference>
<proteinExistence type="predicted"/>
<evidence type="ECO:0000313" key="5">
    <source>
        <dbReference type="EMBL" id="KKY38173.1"/>
    </source>
</evidence>
<dbReference type="PANTHER" id="PTHR31001:SF87">
    <property type="entry name" value="COL-21"/>
    <property type="match status" value="1"/>
</dbReference>
<dbReference type="GO" id="GO:0005634">
    <property type="term" value="C:nucleus"/>
    <property type="evidence" value="ECO:0007669"/>
    <property type="project" value="UniProtKB-SubCell"/>
</dbReference>
<evidence type="ECO:0000313" key="6">
    <source>
        <dbReference type="Proteomes" id="UP000034680"/>
    </source>
</evidence>
<sequence length="463" mass="52729">MGRENSGEHFGARERYKSLIRQLPARSYTEKLVDIYFKDFNWQYNGVDQWVFNKQMAEWFSLPFSVLNVEGPQALPPDLRAFPALVFQMIATALLNLPPGPDPIFDSLKYAGSMTFEDLALDYSESGVAIISVLGKRQVSHTAVIAGFVRAAFLKYSGLVTEAWHAIGSAIRDGQECGLHRTSLDPKPKSDKLEDVLENQWEIQRRRKTWIILMSWDVHTAIVLGRPTSIDTSFQYTLPLDAPTPKDPSKVPVTLRSEHDPPSPLTRTLWVYRTTMALRDIIELEKDGPCPKDFDKVDKVHQSLEELEAQTPAYFRTENPDTSRREALKASLQMLVAQRDHFASIGPKQYKAFTLFYGTFDAVVLMASIFILFPKENVEYLPTALQHFQWAMERFETMSERNKLAAAARNVLKAVYMRLNSAVKCTQKPEGDGLERPAQEPAPNDMVYSRLRTYTQSVRLVLE</sequence>
<keyword evidence="6" id="KW-1185">Reference proteome</keyword>
<evidence type="ECO:0000256" key="1">
    <source>
        <dbReference type="ARBA" id="ARBA00004123"/>
    </source>
</evidence>
<dbReference type="InterPro" id="IPR050613">
    <property type="entry name" value="Sec_Metabolite_Reg"/>
</dbReference>
<gene>
    <name evidence="5" type="ORF">UCDDA912_g01931</name>
</gene>
<dbReference type="PANTHER" id="PTHR31001">
    <property type="entry name" value="UNCHARACTERIZED TRANSCRIPTIONAL REGULATORY PROTEIN"/>
    <property type="match status" value="1"/>
</dbReference>
<reference evidence="5 6" key="1">
    <citation type="submission" date="2015-05" db="EMBL/GenBank/DDBJ databases">
        <title>Distinctive expansion of gene families associated with plant cell wall degradation and secondary metabolism in the genomes of grapevine trunk pathogens.</title>
        <authorList>
            <person name="Lawrence D.P."/>
            <person name="Travadon R."/>
            <person name="Rolshausen P.E."/>
            <person name="Baumgartner K."/>
        </authorList>
    </citation>
    <scope>NUCLEOTIDE SEQUENCE [LARGE SCALE GENOMIC DNA]</scope>
    <source>
        <strain evidence="5">DA912</strain>
    </source>
</reference>
<dbReference type="Pfam" id="PF04082">
    <property type="entry name" value="Fungal_trans"/>
    <property type="match status" value="1"/>
</dbReference>
<dbReference type="STRING" id="1214573.A0A0G2HTN1"/>
<dbReference type="OrthoDB" id="10263753at2759"/>
<comment type="caution">
    <text evidence="5">The sequence shown here is derived from an EMBL/GenBank/DDBJ whole genome shotgun (WGS) entry which is preliminary data.</text>
</comment>
<keyword evidence="2" id="KW-0539">Nucleus</keyword>
<evidence type="ECO:0000256" key="3">
    <source>
        <dbReference type="SAM" id="MobiDB-lite"/>
    </source>
</evidence>
<dbReference type="GO" id="GO:0006351">
    <property type="term" value="P:DNA-templated transcription"/>
    <property type="evidence" value="ECO:0007669"/>
    <property type="project" value="InterPro"/>
</dbReference>
<dbReference type="Proteomes" id="UP000034680">
    <property type="component" value="Unassembled WGS sequence"/>
</dbReference>
<dbReference type="GO" id="GO:0003677">
    <property type="term" value="F:DNA binding"/>
    <property type="evidence" value="ECO:0007669"/>
    <property type="project" value="InterPro"/>
</dbReference>
<accession>A0A0G2HTN1</accession>
<dbReference type="EMBL" id="LCUC01000061">
    <property type="protein sequence ID" value="KKY38173.1"/>
    <property type="molecule type" value="Genomic_DNA"/>
</dbReference>
<dbReference type="GO" id="GO:0008270">
    <property type="term" value="F:zinc ion binding"/>
    <property type="evidence" value="ECO:0007669"/>
    <property type="project" value="InterPro"/>
</dbReference>
<evidence type="ECO:0000259" key="4">
    <source>
        <dbReference type="SMART" id="SM00906"/>
    </source>
</evidence>
<name>A0A0G2HTN1_9PEZI</name>
<dbReference type="AlphaFoldDB" id="A0A0G2HTN1"/>
<evidence type="ECO:0000256" key="2">
    <source>
        <dbReference type="ARBA" id="ARBA00023242"/>
    </source>
</evidence>